<sequence>MEERNRKTLGDAQTHKIRGDARQKKPYMLSFVEGDAREENYRRRRQRNRGGGREVRYRLKGKYEGWRARWKDLLFLSRVAPTGGTVEGGACGKRRCRRKGELWARKFGGRGEMKGKGMVMFK</sequence>
<reference evidence="2 3" key="1">
    <citation type="submission" date="2024-04" db="EMBL/GenBank/DDBJ databases">
        <authorList>
            <person name="Fracassetti M."/>
        </authorList>
    </citation>
    <scope>NUCLEOTIDE SEQUENCE [LARGE SCALE GENOMIC DNA]</scope>
</reference>
<organism evidence="2 3">
    <name type="scientific">Linum trigynum</name>
    <dbReference type="NCBI Taxonomy" id="586398"/>
    <lineage>
        <taxon>Eukaryota</taxon>
        <taxon>Viridiplantae</taxon>
        <taxon>Streptophyta</taxon>
        <taxon>Embryophyta</taxon>
        <taxon>Tracheophyta</taxon>
        <taxon>Spermatophyta</taxon>
        <taxon>Magnoliopsida</taxon>
        <taxon>eudicotyledons</taxon>
        <taxon>Gunneridae</taxon>
        <taxon>Pentapetalae</taxon>
        <taxon>rosids</taxon>
        <taxon>fabids</taxon>
        <taxon>Malpighiales</taxon>
        <taxon>Linaceae</taxon>
        <taxon>Linum</taxon>
    </lineage>
</organism>
<dbReference type="EMBL" id="OZ034822">
    <property type="protein sequence ID" value="CAL1412403.1"/>
    <property type="molecule type" value="Genomic_DNA"/>
</dbReference>
<feature type="compositionally biased region" description="Basic and acidic residues" evidence="1">
    <location>
        <begin position="1"/>
        <end position="23"/>
    </location>
</feature>
<protein>
    <submittedName>
        <fullName evidence="2">Uncharacterized protein</fullName>
    </submittedName>
</protein>
<name>A0AAV2GS05_9ROSI</name>
<dbReference type="AlphaFoldDB" id="A0AAV2GS05"/>
<evidence type="ECO:0000313" key="2">
    <source>
        <dbReference type="EMBL" id="CAL1412403.1"/>
    </source>
</evidence>
<evidence type="ECO:0000256" key="1">
    <source>
        <dbReference type="SAM" id="MobiDB-lite"/>
    </source>
</evidence>
<gene>
    <name evidence="2" type="ORF">LTRI10_LOCUS51702</name>
</gene>
<keyword evidence="3" id="KW-1185">Reference proteome</keyword>
<proteinExistence type="predicted"/>
<feature type="region of interest" description="Disordered" evidence="1">
    <location>
        <begin position="1"/>
        <end position="24"/>
    </location>
</feature>
<dbReference type="Proteomes" id="UP001497516">
    <property type="component" value="Chromosome 9"/>
</dbReference>
<evidence type="ECO:0000313" key="3">
    <source>
        <dbReference type="Proteomes" id="UP001497516"/>
    </source>
</evidence>
<accession>A0AAV2GS05</accession>